<dbReference type="EMBL" id="GIFC01011397">
    <property type="protein sequence ID" value="MXU93480.1"/>
    <property type="molecule type" value="Transcribed_RNA"/>
</dbReference>
<keyword evidence="1" id="KW-0732">Signal</keyword>
<reference evidence="2" key="1">
    <citation type="submission" date="2019-12" db="EMBL/GenBank/DDBJ databases">
        <title>An insight into the sialome of adult female Ixodes ricinus ticks feeding for 6 days.</title>
        <authorList>
            <person name="Perner J."/>
            <person name="Ribeiro J.M.C."/>
        </authorList>
    </citation>
    <scope>NUCLEOTIDE SEQUENCE</scope>
    <source>
        <strain evidence="2">Semi-engorged</strain>
        <tissue evidence="2">Salivary glands</tissue>
    </source>
</reference>
<dbReference type="AlphaFoldDB" id="A0A6B0UUH2"/>
<feature type="chain" id="PRO_5025652919" evidence="1">
    <location>
        <begin position="19"/>
        <end position="146"/>
    </location>
</feature>
<sequence length="146" mass="16589">MHILNLLFFLSTITKGLTQSEGSCAFTMTTGFLHSIQLCLERRSECVRYPTSWLYHRGGVFTKNHLVLSFCEVRWKLAFYFPAQLVFVPHSVDPVDEVEVLARLQAHNGRPSFLHNEEIHQSLLVSDGYGQPDFSKMLDKSTAIAA</sequence>
<name>A0A6B0UUH2_IXORI</name>
<proteinExistence type="predicted"/>
<accession>A0A6B0UUH2</accession>
<protein>
    <submittedName>
        <fullName evidence="2">Putative secreted protein</fullName>
    </submittedName>
</protein>
<evidence type="ECO:0000256" key="1">
    <source>
        <dbReference type="SAM" id="SignalP"/>
    </source>
</evidence>
<feature type="signal peptide" evidence="1">
    <location>
        <begin position="1"/>
        <end position="18"/>
    </location>
</feature>
<organism evidence="2">
    <name type="scientific">Ixodes ricinus</name>
    <name type="common">Common tick</name>
    <name type="synonym">Acarus ricinus</name>
    <dbReference type="NCBI Taxonomy" id="34613"/>
    <lineage>
        <taxon>Eukaryota</taxon>
        <taxon>Metazoa</taxon>
        <taxon>Ecdysozoa</taxon>
        <taxon>Arthropoda</taxon>
        <taxon>Chelicerata</taxon>
        <taxon>Arachnida</taxon>
        <taxon>Acari</taxon>
        <taxon>Parasitiformes</taxon>
        <taxon>Ixodida</taxon>
        <taxon>Ixodoidea</taxon>
        <taxon>Ixodidae</taxon>
        <taxon>Ixodinae</taxon>
        <taxon>Ixodes</taxon>
    </lineage>
</organism>
<evidence type="ECO:0000313" key="2">
    <source>
        <dbReference type="EMBL" id="MXU93480.1"/>
    </source>
</evidence>